<feature type="compositionally biased region" description="Polar residues" evidence="1">
    <location>
        <begin position="162"/>
        <end position="176"/>
    </location>
</feature>
<protein>
    <submittedName>
        <fullName evidence="2">Uncharacterized protein</fullName>
    </submittedName>
</protein>
<dbReference type="AlphaFoldDB" id="A0A653CL78"/>
<dbReference type="Proteomes" id="UP000410492">
    <property type="component" value="Unassembled WGS sequence"/>
</dbReference>
<organism evidence="2 3">
    <name type="scientific">Callosobruchus maculatus</name>
    <name type="common">Southern cowpea weevil</name>
    <name type="synonym">Pulse bruchid</name>
    <dbReference type="NCBI Taxonomy" id="64391"/>
    <lineage>
        <taxon>Eukaryota</taxon>
        <taxon>Metazoa</taxon>
        <taxon>Ecdysozoa</taxon>
        <taxon>Arthropoda</taxon>
        <taxon>Hexapoda</taxon>
        <taxon>Insecta</taxon>
        <taxon>Pterygota</taxon>
        <taxon>Neoptera</taxon>
        <taxon>Endopterygota</taxon>
        <taxon>Coleoptera</taxon>
        <taxon>Polyphaga</taxon>
        <taxon>Cucujiformia</taxon>
        <taxon>Chrysomeloidea</taxon>
        <taxon>Chrysomelidae</taxon>
        <taxon>Bruchinae</taxon>
        <taxon>Bruchini</taxon>
        <taxon>Callosobruchus</taxon>
    </lineage>
</organism>
<feature type="region of interest" description="Disordered" evidence="1">
    <location>
        <begin position="138"/>
        <end position="176"/>
    </location>
</feature>
<evidence type="ECO:0000313" key="2">
    <source>
        <dbReference type="EMBL" id="VEN48677.1"/>
    </source>
</evidence>
<name>A0A653CL78_CALMS</name>
<feature type="non-terminal residue" evidence="2">
    <location>
        <position position="234"/>
    </location>
</feature>
<dbReference type="OrthoDB" id="1681166at2759"/>
<reference evidence="2 3" key="1">
    <citation type="submission" date="2019-01" db="EMBL/GenBank/DDBJ databases">
        <authorList>
            <person name="Sayadi A."/>
        </authorList>
    </citation>
    <scope>NUCLEOTIDE SEQUENCE [LARGE SCALE GENOMIC DNA]</scope>
</reference>
<dbReference type="EMBL" id="CAACVG010008140">
    <property type="protein sequence ID" value="VEN48677.1"/>
    <property type="molecule type" value="Genomic_DNA"/>
</dbReference>
<accession>A0A653CL78</accession>
<evidence type="ECO:0000256" key="1">
    <source>
        <dbReference type="SAM" id="MobiDB-lite"/>
    </source>
</evidence>
<evidence type="ECO:0000313" key="3">
    <source>
        <dbReference type="Proteomes" id="UP000410492"/>
    </source>
</evidence>
<keyword evidence="3" id="KW-1185">Reference proteome</keyword>
<gene>
    <name evidence="2" type="ORF">CALMAC_LOCUS10039</name>
</gene>
<feature type="region of interest" description="Disordered" evidence="1">
    <location>
        <begin position="104"/>
        <end position="125"/>
    </location>
</feature>
<proteinExistence type="predicted"/>
<sequence>MTERGDQGNDRKDEEIKDLSSLLANHIGADKKIVEVKFKDQLNHELLINELQCMKKDQEKILKRQRYPSVDIYEQCCVVHNNDSVTNGELTRTNSLSTQQRPTKLDLVNGPHKNGKNSFRKNRDSKFDFERRLSSMSSLHGLPPLPKSLSGFNIPDHPQHLQRGTPTTPLRSSSVSPYAKANGVAVESGGRKSAQATLDAKLAILRQEMHGIGSTYIKHQFVDMCVGVGSEEKS</sequence>